<dbReference type="OrthoDB" id="789632at2"/>
<dbReference type="SMART" id="SM00028">
    <property type="entry name" value="TPR"/>
    <property type="match status" value="3"/>
</dbReference>
<protein>
    <submittedName>
        <fullName evidence="5">Tetratricopeptide repeat protein</fullName>
    </submittedName>
</protein>
<evidence type="ECO:0000256" key="1">
    <source>
        <dbReference type="ARBA" id="ARBA00022737"/>
    </source>
</evidence>
<feature type="repeat" description="TPR" evidence="3">
    <location>
        <begin position="56"/>
        <end position="89"/>
    </location>
</feature>
<evidence type="ECO:0000256" key="4">
    <source>
        <dbReference type="SAM" id="SignalP"/>
    </source>
</evidence>
<dbReference type="Pfam" id="PF13432">
    <property type="entry name" value="TPR_16"/>
    <property type="match status" value="1"/>
</dbReference>
<reference evidence="5 6" key="1">
    <citation type="submission" date="2018-04" db="EMBL/GenBank/DDBJ databases">
        <title>Genomic Encyclopedia of Archaeal and Bacterial Type Strains, Phase II (KMG-II): from individual species to whole genera.</title>
        <authorList>
            <person name="Goeker M."/>
        </authorList>
    </citation>
    <scope>NUCLEOTIDE SEQUENCE [LARGE SCALE GENOMIC DNA]</scope>
    <source>
        <strain evidence="5 6">DSM 26809</strain>
    </source>
</reference>
<proteinExistence type="predicted"/>
<accession>A0A2T5JEY1</accession>
<dbReference type="EMBL" id="QAOQ01000001">
    <property type="protein sequence ID" value="PTR01000.1"/>
    <property type="molecule type" value="Genomic_DNA"/>
</dbReference>
<evidence type="ECO:0000313" key="5">
    <source>
        <dbReference type="EMBL" id="PTR01000.1"/>
    </source>
</evidence>
<comment type="caution">
    <text evidence="5">The sequence shown here is derived from an EMBL/GenBank/DDBJ whole genome shotgun (WGS) entry which is preliminary data.</text>
</comment>
<keyword evidence="2 3" id="KW-0802">TPR repeat</keyword>
<dbReference type="Gene3D" id="1.25.40.10">
    <property type="entry name" value="Tetratricopeptide repeat domain"/>
    <property type="match status" value="2"/>
</dbReference>
<evidence type="ECO:0000313" key="6">
    <source>
        <dbReference type="Proteomes" id="UP000244168"/>
    </source>
</evidence>
<dbReference type="PROSITE" id="PS50005">
    <property type="entry name" value="TPR"/>
    <property type="match status" value="1"/>
</dbReference>
<dbReference type="InterPro" id="IPR050498">
    <property type="entry name" value="Ycf3"/>
</dbReference>
<dbReference type="RefSeq" id="WP_107826430.1">
    <property type="nucleotide sequence ID" value="NZ_CP160205.1"/>
</dbReference>
<dbReference type="Proteomes" id="UP000244168">
    <property type="component" value="Unassembled WGS sequence"/>
</dbReference>
<sequence length="208" mass="22980">MRLSVVLSCLIITAAAHNTVAQNAYVKLGQQALMNGDFRTAANHLEKACVVDSTNANALWMLGYSYYHNENYKKAVTAYTKVIAIKPADGTAYYYRARAKAYLGRDAQASNIDKEKWMLGAIADFTRSIEIDPSDMKYYQNRAIAYRDYGVFKLQAGNKQTDQTRGINALKASVADLMKVLASDPSRADIESLIAVSKEKLATALGHH</sequence>
<dbReference type="InterPro" id="IPR019734">
    <property type="entry name" value="TPR_rpt"/>
</dbReference>
<evidence type="ECO:0000256" key="2">
    <source>
        <dbReference type="ARBA" id="ARBA00022803"/>
    </source>
</evidence>
<feature type="signal peptide" evidence="4">
    <location>
        <begin position="1"/>
        <end position="18"/>
    </location>
</feature>
<keyword evidence="1" id="KW-0677">Repeat</keyword>
<keyword evidence="6" id="KW-1185">Reference proteome</keyword>
<name>A0A2T5JEY1_9SPHI</name>
<dbReference type="InterPro" id="IPR011990">
    <property type="entry name" value="TPR-like_helical_dom_sf"/>
</dbReference>
<dbReference type="SUPFAM" id="SSF48452">
    <property type="entry name" value="TPR-like"/>
    <property type="match status" value="1"/>
</dbReference>
<organism evidence="5 6">
    <name type="scientific">Mucilaginibacter yixingensis</name>
    <dbReference type="NCBI Taxonomy" id="1295612"/>
    <lineage>
        <taxon>Bacteria</taxon>
        <taxon>Pseudomonadati</taxon>
        <taxon>Bacteroidota</taxon>
        <taxon>Sphingobacteriia</taxon>
        <taxon>Sphingobacteriales</taxon>
        <taxon>Sphingobacteriaceae</taxon>
        <taxon>Mucilaginibacter</taxon>
    </lineage>
</organism>
<keyword evidence="4" id="KW-0732">Signal</keyword>
<dbReference type="PANTHER" id="PTHR44858">
    <property type="entry name" value="TETRATRICOPEPTIDE REPEAT PROTEIN 6"/>
    <property type="match status" value="1"/>
</dbReference>
<feature type="chain" id="PRO_5015557901" evidence="4">
    <location>
        <begin position="19"/>
        <end position="208"/>
    </location>
</feature>
<dbReference type="PANTHER" id="PTHR44858:SF1">
    <property type="entry name" value="UDP-N-ACETYLGLUCOSAMINE--PEPTIDE N-ACETYLGLUCOSAMINYLTRANSFERASE SPINDLY-RELATED"/>
    <property type="match status" value="1"/>
</dbReference>
<evidence type="ECO:0000256" key="3">
    <source>
        <dbReference type="PROSITE-ProRule" id="PRU00339"/>
    </source>
</evidence>
<dbReference type="AlphaFoldDB" id="A0A2T5JEY1"/>
<gene>
    <name evidence="5" type="ORF">C8P68_101230</name>
</gene>